<evidence type="ECO:0000313" key="3">
    <source>
        <dbReference type="Proteomes" id="UP001202328"/>
    </source>
</evidence>
<feature type="signal peptide" evidence="1">
    <location>
        <begin position="1"/>
        <end position="21"/>
    </location>
</feature>
<dbReference type="InterPro" id="IPR036574">
    <property type="entry name" value="Scorpion_toxin-like_sf"/>
</dbReference>
<dbReference type="SUPFAM" id="SSF57095">
    <property type="entry name" value="Scorpion toxin-like"/>
    <property type="match status" value="1"/>
</dbReference>
<feature type="chain" id="PRO_5041941040" description="Defensin-like protein" evidence="1">
    <location>
        <begin position="22"/>
        <end position="110"/>
    </location>
</feature>
<accession>A0AAD4S032</accession>
<reference evidence="2" key="1">
    <citation type="submission" date="2022-04" db="EMBL/GenBank/DDBJ databases">
        <title>A functionally conserved STORR gene fusion in Papaver species that diverged 16.8 million years ago.</title>
        <authorList>
            <person name="Catania T."/>
        </authorList>
    </citation>
    <scope>NUCLEOTIDE SEQUENCE</scope>
    <source>
        <strain evidence="2">S-188037</strain>
    </source>
</reference>
<dbReference type="EMBL" id="JAJJMB010016078">
    <property type="protein sequence ID" value="KAI3849936.1"/>
    <property type="molecule type" value="Genomic_DNA"/>
</dbReference>
<name>A0AAD4S032_9MAGN</name>
<gene>
    <name evidence="2" type="ORF">MKW98_026850</name>
</gene>
<evidence type="ECO:0000313" key="2">
    <source>
        <dbReference type="EMBL" id="KAI3849936.1"/>
    </source>
</evidence>
<dbReference type="AlphaFoldDB" id="A0AAD4S032"/>
<keyword evidence="3" id="KW-1185">Reference proteome</keyword>
<organism evidence="2 3">
    <name type="scientific">Papaver atlanticum</name>
    <dbReference type="NCBI Taxonomy" id="357466"/>
    <lineage>
        <taxon>Eukaryota</taxon>
        <taxon>Viridiplantae</taxon>
        <taxon>Streptophyta</taxon>
        <taxon>Embryophyta</taxon>
        <taxon>Tracheophyta</taxon>
        <taxon>Spermatophyta</taxon>
        <taxon>Magnoliopsida</taxon>
        <taxon>Ranunculales</taxon>
        <taxon>Papaveraceae</taxon>
        <taxon>Papaveroideae</taxon>
        <taxon>Papaver</taxon>
    </lineage>
</organism>
<proteinExistence type="predicted"/>
<dbReference type="Proteomes" id="UP001202328">
    <property type="component" value="Unassembled WGS sequence"/>
</dbReference>
<dbReference type="Gene3D" id="3.30.30.10">
    <property type="entry name" value="Knottin, scorpion toxin-like"/>
    <property type="match status" value="1"/>
</dbReference>
<protein>
    <recommendedName>
        <fullName evidence="4">Defensin-like protein</fullName>
    </recommendedName>
</protein>
<keyword evidence="1" id="KW-0732">Signal</keyword>
<sequence>MFCFYLRILFINAVYFLTMFARVPDLKESKEYNGACHTRNSKNTCFCYFNTCSALRLFEIMSLGLAKLGRPCRNTHNCDKQCRKWEDAAYGACHTSGGKKMCFCCFGRKC</sequence>
<comment type="caution">
    <text evidence="2">The sequence shown here is derived from an EMBL/GenBank/DDBJ whole genome shotgun (WGS) entry which is preliminary data.</text>
</comment>
<evidence type="ECO:0000256" key="1">
    <source>
        <dbReference type="SAM" id="SignalP"/>
    </source>
</evidence>
<evidence type="ECO:0008006" key="4">
    <source>
        <dbReference type="Google" id="ProtNLM"/>
    </source>
</evidence>